<accession>Q98BF6</accession>
<name>Q98BF6_RHILO</name>
<proteinExistence type="predicted"/>
<evidence type="ECO:0000313" key="2">
    <source>
        <dbReference type="Proteomes" id="UP000000552"/>
    </source>
</evidence>
<dbReference type="AlphaFoldDB" id="Q98BF6"/>
<organism evidence="1 2">
    <name type="scientific">Mesorhizobium japonicum (strain LMG 29417 / CECT 9101 / MAFF 303099)</name>
    <name type="common">Mesorhizobium loti (strain MAFF 303099)</name>
    <dbReference type="NCBI Taxonomy" id="266835"/>
    <lineage>
        <taxon>Bacteria</taxon>
        <taxon>Pseudomonadati</taxon>
        <taxon>Pseudomonadota</taxon>
        <taxon>Alphaproteobacteria</taxon>
        <taxon>Hyphomicrobiales</taxon>
        <taxon>Phyllobacteriaceae</taxon>
        <taxon>Mesorhizobium</taxon>
    </lineage>
</organism>
<dbReference type="eggNOG" id="COG5461">
    <property type="taxonomic scope" value="Bacteria"/>
</dbReference>
<gene>
    <name evidence="1" type="ordered locus">mlr5598</name>
</gene>
<dbReference type="HOGENOM" id="CLU_098988_0_0_5"/>
<sequence length="251" mass="26808">MNGEADMSQSALNTRTIATTMRAGRSRTGLPVLPVLAVAMTALLVGCAQRDSITVGAIPDDYRTNHPIVIAEKNQKIDLPVGAGDRGMTGSQRDTLLGFLDGYDKSAAPTLTIQIPSGSANEVAATAAGRDFARLAVASGVKRNRIVVVSYQAGSSETSAPVRVSYIAVRAQTDKCGRWPEDLLETSENKHYADFGCSYQNNLAAQMANPADLLGPRKQTTIDAENRGKVIDVYRARGISDEFLGNSEVKY</sequence>
<protein>
    <submittedName>
        <fullName evidence="1">Pilus assembly protein CpaD</fullName>
    </submittedName>
</protein>
<reference evidence="1 2" key="1">
    <citation type="journal article" date="2000" name="DNA Res.">
        <title>Complete genome structure of the nitrogen-fixing symbiotic bacterium Mesorhizobium loti.</title>
        <authorList>
            <person name="Kaneko T."/>
            <person name="Nakamura Y."/>
            <person name="Sato S."/>
            <person name="Asamizu E."/>
            <person name="Kato T."/>
            <person name="Sasamoto S."/>
            <person name="Watanabe A."/>
            <person name="Idesawa K."/>
            <person name="Ishikawa A."/>
            <person name="Kawashima K."/>
            <person name="Kimura T."/>
            <person name="Kishida Y."/>
            <person name="Kiyokawa C."/>
            <person name="Kohara M."/>
            <person name="Matsumoto M."/>
            <person name="Matsuno A."/>
            <person name="Mochizuki Y."/>
            <person name="Nakayama S."/>
            <person name="Nakazaki N."/>
            <person name="Shimpo S."/>
            <person name="Sugimoto M."/>
            <person name="Takeuchi C."/>
            <person name="Yamada M."/>
            <person name="Tabata S."/>
        </authorList>
    </citation>
    <scope>NUCLEOTIDE SEQUENCE [LARGE SCALE GENOMIC DNA]</scope>
    <source>
        <strain evidence="2">LMG 29417 / CECT 9101 / MAFF 303099</strain>
    </source>
</reference>
<dbReference type="NCBIfam" id="TIGR02522">
    <property type="entry name" value="pilus_cpaD"/>
    <property type="match status" value="1"/>
</dbReference>
<dbReference type="Pfam" id="PF09476">
    <property type="entry name" value="Pilus_CpaD"/>
    <property type="match status" value="1"/>
</dbReference>
<dbReference type="InterPro" id="IPR013361">
    <property type="entry name" value="Pilus_CpaD"/>
</dbReference>
<dbReference type="EMBL" id="BA000012">
    <property type="protein sequence ID" value="BAB52016.1"/>
    <property type="molecule type" value="Genomic_DNA"/>
</dbReference>
<dbReference type="InterPro" id="IPR019027">
    <property type="entry name" value="Pilus_biogenesis_CpaD-related"/>
</dbReference>
<dbReference type="KEGG" id="mlo:mlr5598"/>
<dbReference type="Proteomes" id="UP000000552">
    <property type="component" value="Chromosome"/>
</dbReference>
<evidence type="ECO:0000313" key="1">
    <source>
        <dbReference type="EMBL" id="BAB52016.1"/>
    </source>
</evidence>